<reference evidence="1 2" key="1">
    <citation type="journal article" date="2018" name="PLoS Genet.">
        <title>Population sequencing reveals clonal diversity and ancestral inbreeding in the grapevine cultivar Chardonnay.</title>
        <authorList>
            <person name="Roach M.J."/>
            <person name="Johnson D.L."/>
            <person name="Bohlmann J."/>
            <person name="van Vuuren H.J."/>
            <person name="Jones S.J."/>
            <person name="Pretorius I.S."/>
            <person name="Schmidt S.A."/>
            <person name="Borneman A.R."/>
        </authorList>
    </citation>
    <scope>NUCLEOTIDE SEQUENCE [LARGE SCALE GENOMIC DNA]</scope>
    <source>
        <strain evidence="2">cv. Chardonnay</strain>
        <tissue evidence="1">Leaf</tissue>
    </source>
</reference>
<evidence type="ECO:0000313" key="1">
    <source>
        <dbReference type="EMBL" id="RVW70704.1"/>
    </source>
</evidence>
<dbReference type="PANTHER" id="PTHR48475:SF1">
    <property type="entry name" value="RNASE H TYPE-1 DOMAIN-CONTAINING PROTEIN"/>
    <property type="match status" value="1"/>
</dbReference>
<sequence>METVFPVEIEMGSLRVDHEQQISKTEWAQAQFDQPNHLDEKRLRATDHVQAYQRKMARVFKKRAKPRPLQKWDLVLRILRGLVGDPRGKFRPSWGGPYVFQELTPEGGCMVDRLRWKLVFRADQCGLAKEVLRLRLWSQDEWSSYQLSLYLITFIDILDRC</sequence>
<dbReference type="AlphaFoldDB" id="A0A438GER4"/>
<accession>A0A438GER4</accession>
<comment type="caution">
    <text evidence="1">The sequence shown here is derived from an EMBL/GenBank/DDBJ whole genome shotgun (WGS) entry which is preliminary data.</text>
</comment>
<dbReference type="EMBL" id="QGNW01000457">
    <property type="protein sequence ID" value="RVW70704.1"/>
    <property type="molecule type" value="Genomic_DNA"/>
</dbReference>
<protein>
    <submittedName>
        <fullName evidence="1">Uncharacterized protein</fullName>
    </submittedName>
</protein>
<organism evidence="1 2">
    <name type="scientific">Vitis vinifera</name>
    <name type="common">Grape</name>
    <dbReference type="NCBI Taxonomy" id="29760"/>
    <lineage>
        <taxon>Eukaryota</taxon>
        <taxon>Viridiplantae</taxon>
        <taxon>Streptophyta</taxon>
        <taxon>Embryophyta</taxon>
        <taxon>Tracheophyta</taxon>
        <taxon>Spermatophyta</taxon>
        <taxon>Magnoliopsida</taxon>
        <taxon>eudicotyledons</taxon>
        <taxon>Gunneridae</taxon>
        <taxon>Pentapetalae</taxon>
        <taxon>rosids</taxon>
        <taxon>Vitales</taxon>
        <taxon>Vitaceae</taxon>
        <taxon>Viteae</taxon>
        <taxon>Vitis</taxon>
    </lineage>
</organism>
<evidence type="ECO:0000313" key="2">
    <source>
        <dbReference type="Proteomes" id="UP000288805"/>
    </source>
</evidence>
<dbReference type="Proteomes" id="UP000288805">
    <property type="component" value="Unassembled WGS sequence"/>
</dbReference>
<name>A0A438GER4_VITVI</name>
<gene>
    <name evidence="1" type="ORF">CK203_062008</name>
</gene>
<dbReference type="PANTHER" id="PTHR48475">
    <property type="entry name" value="RIBONUCLEASE H"/>
    <property type="match status" value="1"/>
</dbReference>
<proteinExistence type="predicted"/>